<dbReference type="SUPFAM" id="SSF46689">
    <property type="entry name" value="Homeodomain-like"/>
    <property type="match status" value="1"/>
</dbReference>
<accession>A0ABW6RUI8</accession>
<keyword evidence="7" id="KW-1185">Reference proteome</keyword>
<dbReference type="PANTHER" id="PTHR30055:SF234">
    <property type="entry name" value="HTH-TYPE TRANSCRIPTIONAL REGULATOR BETI"/>
    <property type="match status" value="1"/>
</dbReference>
<feature type="domain" description="HTH tetR-type" evidence="5">
    <location>
        <begin position="12"/>
        <end position="73"/>
    </location>
</feature>
<dbReference type="PANTHER" id="PTHR30055">
    <property type="entry name" value="HTH-TYPE TRANSCRIPTIONAL REGULATOR RUTR"/>
    <property type="match status" value="1"/>
</dbReference>
<gene>
    <name evidence="6" type="ORF">ACFYXQ_07770</name>
</gene>
<evidence type="ECO:0000256" key="3">
    <source>
        <dbReference type="ARBA" id="ARBA00023163"/>
    </source>
</evidence>
<organism evidence="6 7">
    <name type="scientific">Nocardia jiangxiensis</name>
    <dbReference type="NCBI Taxonomy" id="282685"/>
    <lineage>
        <taxon>Bacteria</taxon>
        <taxon>Bacillati</taxon>
        <taxon>Actinomycetota</taxon>
        <taxon>Actinomycetes</taxon>
        <taxon>Mycobacteriales</taxon>
        <taxon>Nocardiaceae</taxon>
        <taxon>Nocardia</taxon>
    </lineage>
</organism>
<dbReference type="Proteomes" id="UP001601992">
    <property type="component" value="Unassembled WGS sequence"/>
</dbReference>
<evidence type="ECO:0000313" key="7">
    <source>
        <dbReference type="Proteomes" id="UP001601992"/>
    </source>
</evidence>
<keyword evidence="3" id="KW-0804">Transcription</keyword>
<sequence length="218" mass="24098">MPGIEARTTRADRTRESILTAAERLLAEQGVAAVSSRRVSEAARQGNNAAVGYHFGSKADLLRAIVRKHTTVIEQIRSDLLTAAADSTELRDWVACLVRPYTEHLAALGNPTWYARFAVQAMTDPTYREIMTDEAFSAPSFQQTVEGLNRCLPTLPLPVRLERQEMASHLLLQVCAERERSLARGVPPTRRSWADAATGLIDVLVALWSAPITEFSIE</sequence>
<keyword evidence="2 4" id="KW-0238">DNA-binding</keyword>
<proteinExistence type="predicted"/>
<dbReference type="RefSeq" id="WP_387402916.1">
    <property type="nucleotide sequence ID" value="NZ_JBIAQY010000002.1"/>
</dbReference>
<dbReference type="InterPro" id="IPR009057">
    <property type="entry name" value="Homeodomain-like_sf"/>
</dbReference>
<evidence type="ECO:0000256" key="2">
    <source>
        <dbReference type="ARBA" id="ARBA00023125"/>
    </source>
</evidence>
<evidence type="ECO:0000313" key="6">
    <source>
        <dbReference type="EMBL" id="MFF3567669.1"/>
    </source>
</evidence>
<dbReference type="Gene3D" id="1.10.357.10">
    <property type="entry name" value="Tetracycline Repressor, domain 2"/>
    <property type="match status" value="1"/>
</dbReference>
<evidence type="ECO:0000256" key="4">
    <source>
        <dbReference type="PROSITE-ProRule" id="PRU00335"/>
    </source>
</evidence>
<dbReference type="PROSITE" id="PS50977">
    <property type="entry name" value="HTH_TETR_2"/>
    <property type="match status" value="1"/>
</dbReference>
<dbReference type="EMBL" id="JBIAQY010000002">
    <property type="protein sequence ID" value="MFF3567669.1"/>
    <property type="molecule type" value="Genomic_DNA"/>
</dbReference>
<protein>
    <submittedName>
        <fullName evidence="6">TetR/AcrR family transcriptional regulator</fullName>
    </submittedName>
</protein>
<evidence type="ECO:0000256" key="1">
    <source>
        <dbReference type="ARBA" id="ARBA00023015"/>
    </source>
</evidence>
<keyword evidence="1" id="KW-0805">Transcription regulation</keyword>
<name>A0ABW6RUI8_9NOCA</name>
<dbReference type="InterPro" id="IPR050109">
    <property type="entry name" value="HTH-type_TetR-like_transc_reg"/>
</dbReference>
<comment type="caution">
    <text evidence="6">The sequence shown here is derived from an EMBL/GenBank/DDBJ whole genome shotgun (WGS) entry which is preliminary data.</text>
</comment>
<dbReference type="Pfam" id="PF00440">
    <property type="entry name" value="TetR_N"/>
    <property type="match status" value="1"/>
</dbReference>
<evidence type="ECO:0000259" key="5">
    <source>
        <dbReference type="PROSITE" id="PS50977"/>
    </source>
</evidence>
<feature type="DNA-binding region" description="H-T-H motif" evidence="4">
    <location>
        <begin position="36"/>
        <end position="55"/>
    </location>
</feature>
<dbReference type="InterPro" id="IPR001647">
    <property type="entry name" value="HTH_TetR"/>
</dbReference>
<reference evidence="6 7" key="1">
    <citation type="submission" date="2024-10" db="EMBL/GenBank/DDBJ databases">
        <title>The Natural Products Discovery Center: Release of the First 8490 Sequenced Strains for Exploring Actinobacteria Biosynthetic Diversity.</title>
        <authorList>
            <person name="Kalkreuter E."/>
            <person name="Kautsar S.A."/>
            <person name="Yang D."/>
            <person name="Bader C.D."/>
            <person name="Teijaro C.N."/>
            <person name="Fluegel L."/>
            <person name="Davis C.M."/>
            <person name="Simpson J.R."/>
            <person name="Lauterbach L."/>
            <person name="Steele A.D."/>
            <person name="Gui C."/>
            <person name="Meng S."/>
            <person name="Li G."/>
            <person name="Viehrig K."/>
            <person name="Ye F."/>
            <person name="Su P."/>
            <person name="Kiefer A.F."/>
            <person name="Nichols A."/>
            <person name="Cepeda A.J."/>
            <person name="Yan W."/>
            <person name="Fan B."/>
            <person name="Jiang Y."/>
            <person name="Adhikari A."/>
            <person name="Zheng C.-J."/>
            <person name="Schuster L."/>
            <person name="Cowan T.M."/>
            <person name="Smanski M.J."/>
            <person name="Chevrette M.G."/>
            <person name="De Carvalho L.P.S."/>
            <person name="Shen B."/>
        </authorList>
    </citation>
    <scope>NUCLEOTIDE SEQUENCE [LARGE SCALE GENOMIC DNA]</scope>
    <source>
        <strain evidence="6 7">NPDC002593</strain>
    </source>
</reference>